<organism evidence="5 6">
    <name type="scientific">Zophobas morio</name>
    <dbReference type="NCBI Taxonomy" id="2755281"/>
    <lineage>
        <taxon>Eukaryota</taxon>
        <taxon>Metazoa</taxon>
        <taxon>Ecdysozoa</taxon>
        <taxon>Arthropoda</taxon>
        <taxon>Hexapoda</taxon>
        <taxon>Insecta</taxon>
        <taxon>Pterygota</taxon>
        <taxon>Neoptera</taxon>
        <taxon>Endopterygota</taxon>
        <taxon>Coleoptera</taxon>
        <taxon>Polyphaga</taxon>
        <taxon>Cucujiformia</taxon>
        <taxon>Tenebrionidae</taxon>
        <taxon>Zophobas</taxon>
    </lineage>
</organism>
<protein>
    <recommendedName>
        <fullName evidence="4">Fibrinogen C-terminal domain-containing protein</fullName>
    </recommendedName>
</protein>
<gene>
    <name evidence="5" type="ORF">Zmor_000676</name>
</gene>
<accession>A0AA38MQX7</accession>
<dbReference type="InterPro" id="IPR002181">
    <property type="entry name" value="Fibrinogen_a/b/g_C_dom"/>
</dbReference>
<reference evidence="5" key="1">
    <citation type="journal article" date="2023" name="G3 (Bethesda)">
        <title>Whole genome assemblies of Zophobas morio and Tenebrio molitor.</title>
        <authorList>
            <person name="Kaur S."/>
            <person name="Stinson S.A."/>
            <person name="diCenzo G.C."/>
        </authorList>
    </citation>
    <scope>NUCLEOTIDE SEQUENCE</scope>
    <source>
        <strain evidence="5">QUZm001</strain>
    </source>
</reference>
<dbReference type="SMART" id="SM00186">
    <property type="entry name" value="FBG"/>
    <property type="match status" value="1"/>
</dbReference>
<dbReference type="PANTHER" id="PTHR19143">
    <property type="entry name" value="FIBRINOGEN/TENASCIN/ANGIOPOEITIN"/>
    <property type="match status" value="1"/>
</dbReference>
<dbReference type="InterPro" id="IPR014716">
    <property type="entry name" value="Fibrinogen_a/b/g_C_1"/>
</dbReference>
<proteinExistence type="predicted"/>
<evidence type="ECO:0000313" key="5">
    <source>
        <dbReference type="EMBL" id="KAJ3665166.1"/>
    </source>
</evidence>
<name>A0AA38MQX7_9CUCU</name>
<dbReference type="PANTHER" id="PTHR19143:SF459">
    <property type="entry name" value="FIBRINOGEN C-TERMINAL DOMAIN-CONTAINING PROTEIN"/>
    <property type="match status" value="1"/>
</dbReference>
<dbReference type="GO" id="GO:0005615">
    <property type="term" value="C:extracellular space"/>
    <property type="evidence" value="ECO:0007669"/>
    <property type="project" value="TreeGrafter"/>
</dbReference>
<dbReference type="InterPro" id="IPR036056">
    <property type="entry name" value="Fibrinogen-like_C"/>
</dbReference>
<evidence type="ECO:0000256" key="2">
    <source>
        <dbReference type="SAM" id="MobiDB-lite"/>
    </source>
</evidence>
<dbReference type="PROSITE" id="PS00514">
    <property type="entry name" value="FIBRINOGEN_C_1"/>
    <property type="match status" value="1"/>
</dbReference>
<dbReference type="AlphaFoldDB" id="A0AA38MQX7"/>
<evidence type="ECO:0000259" key="4">
    <source>
        <dbReference type="PROSITE" id="PS51406"/>
    </source>
</evidence>
<keyword evidence="6" id="KW-1185">Reference proteome</keyword>
<keyword evidence="3" id="KW-0732">Signal</keyword>
<dbReference type="SUPFAM" id="SSF56496">
    <property type="entry name" value="Fibrinogen C-terminal domain-like"/>
    <property type="match status" value="1"/>
</dbReference>
<dbReference type="InterPro" id="IPR020837">
    <property type="entry name" value="Fibrinogen_CS"/>
</dbReference>
<dbReference type="InterPro" id="IPR050373">
    <property type="entry name" value="Fibrinogen_C-term_domain"/>
</dbReference>
<feature type="domain" description="Fibrinogen C-terminal" evidence="4">
    <location>
        <begin position="357"/>
        <end position="580"/>
    </location>
</feature>
<sequence length="594" mass="67943">MLPPLLVVLIAIVCSKSVLANEINNNTHTELQTLQDEGRALKEITKFLSGQLDKWNNLFLHSLEPQMISVATSLANIDSKVSSLQERAHVWDTFQLHVSAWNDQLATLDRKTNLISKGQEKMLELESKLNVIGDIEYKITEAFKKIDSIEDAVSTLKEEVQNEHLHKDHDSLFSEFATRGILSSVKMIEKKLDRLLLSQQNSLVQQKGVDKPRLTIRCNNPPYVEELLNDISSKVDVMFDKMNGREENGSDFGAEEYVDDGSGSEVSEGKNCSDRDTVLENKVTKIETISQLISNKQDNNLQVIKQELQKCVNDDSDSKLDQMISRHIVSQTKYLESLLSNISLPKLKEDKNINDSVIHEPKKTGCEDLNINSKSGVYLFGNDSKFNRNQRKFNERYCLIRNGEAWTVMQARGNHPSENFNVSWFHYKNGFGDLDKDFWFGNDFISTLTTNNNVLLRIELEDFEGRCVWAEYNRFLVLPEENKYQLIVGGYRGNATDSFSSHNGSFFSAFDRKNDQAPDCCPCSVSYGGGWWFNSCFESNLNGLYYHQGEYNGYYGGIIWETWLGSRSLKRTLIMVKISPKTDYSTLWPYFEEP</sequence>
<dbReference type="Pfam" id="PF00147">
    <property type="entry name" value="Fibrinogen_C"/>
    <property type="match status" value="1"/>
</dbReference>
<dbReference type="PROSITE" id="PS51406">
    <property type="entry name" value="FIBRINOGEN_C_2"/>
    <property type="match status" value="1"/>
</dbReference>
<keyword evidence="1" id="KW-1015">Disulfide bond</keyword>
<dbReference type="EMBL" id="JALNTZ010000001">
    <property type="protein sequence ID" value="KAJ3665166.1"/>
    <property type="molecule type" value="Genomic_DNA"/>
</dbReference>
<dbReference type="Gene3D" id="3.90.215.10">
    <property type="entry name" value="Gamma Fibrinogen, chain A, domain 1"/>
    <property type="match status" value="1"/>
</dbReference>
<feature type="chain" id="PRO_5041464471" description="Fibrinogen C-terminal domain-containing protein" evidence="3">
    <location>
        <begin position="21"/>
        <end position="594"/>
    </location>
</feature>
<feature type="signal peptide" evidence="3">
    <location>
        <begin position="1"/>
        <end position="20"/>
    </location>
</feature>
<comment type="caution">
    <text evidence="5">The sequence shown here is derived from an EMBL/GenBank/DDBJ whole genome shotgun (WGS) entry which is preliminary data.</text>
</comment>
<evidence type="ECO:0000256" key="1">
    <source>
        <dbReference type="ARBA" id="ARBA00023157"/>
    </source>
</evidence>
<feature type="region of interest" description="Disordered" evidence="2">
    <location>
        <begin position="246"/>
        <end position="272"/>
    </location>
</feature>
<evidence type="ECO:0000313" key="6">
    <source>
        <dbReference type="Proteomes" id="UP001168821"/>
    </source>
</evidence>
<dbReference type="Proteomes" id="UP001168821">
    <property type="component" value="Unassembled WGS sequence"/>
</dbReference>
<evidence type="ECO:0000256" key="3">
    <source>
        <dbReference type="SAM" id="SignalP"/>
    </source>
</evidence>
<dbReference type="CDD" id="cd00087">
    <property type="entry name" value="FReD"/>
    <property type="match status" value="1"/>
</dbReference>